<dbReference type="GO" id="GO:0004864">
    <property type="term" value="F:protein phosphatase inhibitor activity"/>
    <property type="evidence" value="ECO:0007669"/>
    <property type="project" value="InterPro"/>
</dbReference>
<dbReference type="Pfam" id="PF00407">
    <property type="entry name" value="Bet_v_1"/>
    <property type="match status" value="1"/>
</dbReference>
<keyword evidence="2" id="KW-0611">Plant defense</keyword>
<keyword evidence="6" id="KW-1185">Reference proteome</keyword>
<dbReference type="CDD" id="cd07816">
    <property type="entry name" value="Bet_v1-like"/>
    <property type="match status" value="1"/>
</dbReference>
<dbReference type="Proteomes" id="UP000501690">
    <property type="component" value="Linkage Group LG11"/>
</dbReference>
<dbReference type="PANTHER" id="PTHR31213:SF17">
    <property type="entry name" value="MAJOR ALLERGEN PRU AR 1-LIKE"/>
    <property type="match status" value="1"/>
</dbReference>
<dbReference type="InterPro" id="IPR050279">
    <property type="entry name" value="Plant_def-hormone_signal"/>
</dbReference>
<dbReference type="EMBL" id="CP039355">
    <property type="protein sequence ID" value="QCE13306.1"/>
    <property type="molecule type" value="Genomic_DNA"/>
</dbReference>
<evidence type="ECO:0000256" key="1">
    <source>
        <dbReference type="ARBA" id="ARBA00009744"/>
    </source>
</evidence>
<dbReference type="SUPFAM" id="SSF55961">
    <property type="entry name" value="Bet v1-like"/>
    <property type="match status" value="1"/>
</dbReference>
<proteinExistence type="inferred from homology"/>
<sequence length="163" mass="17743">MGALTFTDEFTSTVQPGRLFKALILDAPNLIPKLMPEAIKNVQLVEGNGEMTDKEIVIGNALNAGDKIKHLKHRIDAIDPEKLTYSYAVIEGDGALEKVDSISHEIKFEATEEGGCKTKNVSTYHPKAGVEVKEEDFKAAKDEGLALLKAVDAYLLANPDAYV</sequence>
<dbReference type="GO" id="GO:0010427">
    <property type="term" value="F:abscisic acid binding"/>
    <property type="evidence" value="ECO:0007669"/>
    <property type="project" value="InterPro"/>
</dbReference>
<dbReference type="PANTHER" id="PTHR31213">
    <property type="entry name" value="OS08G0374000 PROTEIN-RELATED"/>
    <property type="match status" value="1"/>
</dbReference>
<dbReference type="InterPro" id="IPR023393">
    <property type="entry name" value="START-like_dom_sf"/>
</dbReference>
<evidence type="ECO:0000256" key="2">
    <source>
        <dbReference type="ARBA" id="ARBA00022821"/>
    </source>
</evidence>
<dbReference type="GO" id="GO:0038023">
    <property type="term" value="F:signaling receptor activity"/>
    <property type="evidence" value="ECO:0007669"/>
    <property type="project" value="InterPro"/>
</dbReference>
<dbReference type="FunFam" id="3.30.530.20:FF:000007">
    <property type="entry name" value="Major pollen allergen Bet v 1-A"/>
    <property type="match status" value="1"/>
</dbReference>
<evidence type="ECO:0000313" key="6">
    <source>
        <dbReference type="Proteomes" id="UP000501690"/>
    </source>
</evidence>
<accession>A0A4D6NI12</accession>
<dbReference type="GO" id="GO:0005737">
    <property type="term" value="C:cytoplasm"/>
    <property type="evidence" value="ECO:0007669"/>
    <property type="project" value="TreeGrafter"/>
</dbReference>
<dbReference type="GO" id="GO:0009738">
    <property type="term" value="P:abscisic acid-activated signaling pathway"/>
    <property type="evidence" value="ECO:0007669"/>
    <property type="project" value="InterPro"/>
</dbReference>
<dbReference type="Gene3D" id="3.30.530.20">
    <property type="match status" value="1"/>
</dbReference>
<gene>
    <name evidence="5" type="ORF">DEO72_LG11g299</name>
</gene>
<comment type="similarity">
    <text evidence="1">Belongs to the BetVI family.</text>
</comment>
<feature type="domain" description="Bet v I/Major latex protein" evidence="4">
    <location>
        <begin position="2"/>
        <end position="158"/>
    </location>
</feature>
<evidence type="ECO:0000259" key="4">
    <source>
        <dbReference type="Pfam" id="PF00407"/>
    </source>
</evidence>
<dbReference type="GO" id="GO:0005634">
    <property type="term" value="C:nucleus"/>
    <property type="evidence" value="ECO:0007669"/>
    <property type="project" value="TreeGrafter"/>
</dbReference>
<name>A0A4D6NI12_VIGUN</name>
<dbReference type="InterPro" id="IPR000916">
    <property type="entry name" value="Bet_v_I/MLP"/>
</dbReference>
<reference evidence="5 6" key="1">
    <citation type="submission" date="2019-04" db="EMBL/GenBank/DDBJ databases">
        <title>An improved genome assembly and genetic linkage map for asparagus bean, Vigna unguiculata ssp. sesquipedialis.</title>
        <authorList>
            <person name="Xia Q."/>
            <person name="Zhang R."/>
            <person name="Dong Y."/>
        </authorList>
    </citation>
    <scope>NUCLEOTIDE SEQUENCE [LARGE SCALE GENOMIC DNA]</scope>
    <source>
        <tissue evidence="5">Leaf</tissue>
    </source>
</reference>
<dbReference type="InterPro" id="IPR024949">
    <property type="entry name" value="Bet_v_I_allergen"/>
</dbReference>
<dbReference type="GO" id="GO:0006952">
    <property type="term" value="P:defense response"/>
    <property type="evidence" value="ECO:0007669"/>
    <property type="project" value="UniProtKB-KW"/>
</dbReference>
<keyword evidence="3" id="KW-0568">Pathogenesis-related protein</keyword>
<evidence type="ECO:0000313" key="5">
    <source>
        <dbReference type="EMBL" id="QCE13306.1"/>
    </source>
</evidence>
<dbReference type="AlphaFoldDB" id="A0A4D6NI12"/>
<dbReference type="PRINTS" id="PR00634">
    <property type="entry name" value="BETALLERGEN"/>
</dbReference>
<protein>
    <submittedName>
        <fullName evidence="5">Bet v I type allergen</fullName>
    </submittedName>
</protein>
<organism evidence="5 6">
    <name type="scientific">Vigna unguiculata</name>
    <name type="common">Cowpea</name>
    <dbReference type="NCBI Taxonomy" id="3917"/>
    <lineage>
        <taxon>Eukaryota</taxon>
        <taxon>Viridiplantae</taxon>
        <taxon>Streptophyta</taxon>
        <taxon>Embryophyta</taxon>
        <taxon>Tracheophyta</taxon>
        <taxon>Spermatophyta</taxon>
        <taxon>Magnoliopsida</taxon>
        <taxon>eudicotyledons</taxon>
        <taxon>Gunneridae</taxon>
        <taxon>Pentapetalae</taxon>
        <taxon>rosids</taxon>
        <taxon>fabids</taxon>
        <taxon>Fabales</taxon>
        <taxon>Fabaceae</taxon>
        <taxon>Papilionoideae</taxon>
        <taxon>50 kb inversion clade</taxon>
        <taxon>NPAAA clade</taxon>
        <taxon>indigoferoid/millettioid clade</taxon>
        <taxon>Phaseoleae</taxon>
        <taxon>Vigna</taxon>
    </lineage>
</organism>
<evidence type="ECO:0000256" key="3">
    <source>
        <dbReference type="ARBA" id="ARBA00023265"/>
    </source>
</evidence>